<dbReference type="EMBL" id="AYKF01000090">
    <property type="protein sequence ID" value="ROO27874.1"/>
    <property type="molecule type" value="Genomic_DNA"/>
</dbReference>
<dbReference type="AlphaFoldDB" id="A0A423PQI4"/>
<evidence type="ECO:0000313" key="2">
    <source>
        <dbReference type="Proteomes" id="UP000285123"/>
    </source>
</evidence>
<evidence type="ECO:0000313" key="1">
    <source>
        <dbReference type="EMBL" id="ROO27874.1"/>
    </source>
</evidence>
<dbReference type="Pfam" id="PF05489">
    <property type="entry name" value="Phage_tail_X"/>
    <property type="match status" value="1"/>
</dbReference>
<dbReference type="RefSeq" id="WP_123591462.1">
    <property type="nucleotide sequence ID" value="NZ_AYKF01000090.1"/>
</dbReference>
<name>A0A423PQI4_9GAMM</name>
<gene>
    <name evidence="1" type="ORF">SAHL_11035</name>
</gene>
<accession>A0A423PQI4</accession>
<organism evidence="1 2">
    <name type="scientific">Salinisphaera orenii YIM 95161</name>
    <dbReference type="NCBI Taxonomy" id="1051139"/>
    <lineage>
        <taxon>Bacteria</taxon>
        <taxon>Pseudomonadati</taxon>
        <taxon>Pseudomonadota</taxon>
        <taxon>Gammaproteobacteria</taxon>
        <taxon>Salinisphaerales</taxon>
        <taxon>Salinisphaeraceae</taxon>
        <taxon>Salinisphaera</taxon>
    </lineage>
</organism>
<protein>
    <submittedName>
        <fullName evidence="1">Phage tail protein</fullName>
    </submittedName>
</protein>
<reference evidence="1 2" key="1">
    <citation type="submission" date="2013-10" db="EMBL/GenBank/DDBJ databases">
        <title>Salinisphaera halophila YIM 95161 Genome Sequencing.</title>
        <authorList>
            <person name="Lai Q."/>
            <person name="Li C."/>
            <person name="Shao Z."/>
        </authorList>
    </citation>
    <scope>NUCLEOTIDE SEQUENCE [LARGE SCALE GENOMIC DNA]</scope>
    <source>
        <strain evidence="1 2">YIM 95161</strain>
    </source>
</reference>
<proteinExistence type="predicted"/>
<comment type="caution">
    <text evidence="1">The sequence shown here is derived from an EMBL/GenBank/DDBJ whole genome shotgun (WGS) entry which is preliminary data.</text>
</comment>
<dbReference type="Proteomes" id="UP000285123">
    <property type="component" value="Unassembled WGS sequence"/>
</dbReference>
<dbReference type="InterPro" id="IPR008861">
    <property type="entry name" value="GpX-like"/>
</dbReference>
<dbReference type="OrthoDB" id="8759063at2"/>
<sequence length="71" mass="7633">MSDTYRTQDGDMVDEICWLYYGRTAGTVERVLAANKGLADAGPILPAGLLITLPTIADQEAQPAPVAKPWD</sequence>